<keyword evidence="2" id="KW-1185">Reference proteome</keyword>
<accession>A0A182X1S4</accession>
<name>A0A182X1S4_ANOQN</name>
<dbReference type="EnsemblMetazoa" id="AQUA003743-RA">
    <property type="protein sequence ID" value="AQUA003743-PA"/>
    <property type="gene ID" value="AQUA003743"/>
</dbReference>
<protein>
    <submittedName>
        <fullName evidence="1">Uncharacterized protein</fullName>
    </submittedName>
</protein>
<sequence length="67" mass="7156">MQTEEGIIAGLQEDDDDADFLLLESLQCSTDDDEGSCSGEKALGKVLSNASVTSRASFLKTLQSSRK</sequence>
<reference evidence="1" key="1">
    <citation type="submission" date="2020-05" db="UniProtKB">
        <authorList>
            <consortium name="EnsemblMetazoa"/>
        </authorList>
    </citation>
    <scope>IDENTIFICATION</scope>
    <source>
        <strain evidence="1">SANGQUA</strain>
    </source>
</reference>
<proteinExistence type="predicted"/>
<dbReference type="Proteomes" id="UP000076407">
    <property type="component" value="Unassembled WGS sequence"/>
</dbReference>
<dbReference type="VEuPathDB" id="VectorBase:AQUA003743"/>
<evidence type="ECO:0000313" key="1">
    <source>
        <dbReference type="EnsemblMetazoa" id="AQUA003743-PA"/>
    </source>
</evidence>
<dbReference type="AlphaFoldDB" id="A0A182X1S4"/>
<organism evidence="1 2">
    <name type="scientific">Anopheles quadriannulatus</name>
    <name type="common">Mosquito</name>
    <dbReference type="NCBI Taxonomy" id="34691"/>
    <lineage>
        <taxon>Eukaryota</taxon>
        <taxon>Metazoa</taxon>
        <taxon>Ecdysozoa</taxon>
        <taxon>Arthropoda</taxon>
        <taxon>Hexapoda</taxon>
        <taxon>Insecta</taxon>
        <taxon>Pterygota</taxon>
        <taxon>Neoptera</taxon>
        <taxon>Endopterygota</taxon>
        <taxon>Diptera</taxon>
        <taxon>Nematocera</taxon>
        <taxon>Culicoidea</taxon>
        <taxon>Culicidae</taxon>
        <taxon>Anophelinae</taxon>
        <taxon>Anopheles</taxon>
    </lineage>
</organism>
<evidence type="ECO:0000313" key="2">
    <source>
        <dbReference type="Proteomes" id="UP000076407"/>
    </source>
</evidence>